<accession>A0A7Y9ESK2</accession>
<dbReference type="Gene3D" id="3.90.1200.10">
    <property type="match status" value="1"/>
</dbReference>
<dbReference type="SUPFAM" id="SSF56112">
    <property type="entry name" value="Protein kinase-like (PK-like)"/>
    <property type="match status" value="1"/>
</dbReference>
<evidence type="ECO:0000313" key="3">
    <source>
        <dbReference type="EMBL" id="NYD52999.1"/>
    </source>
</evidence>
<name>A0A7Y9ESK2_9MICO</name>
<keyword evidence="3" id="KW-0418">Kinase</keyword>
<reference evidence="3 4" key="1">
    <citation type="submission" date="2020-07" db="EMBL/GenBank/DDBJ databases">
        <title>Sequencing the genomes of 1000 actinobacteria strains.</title>
        <authorList>
            <person name="Klenk H.-P."/>
        </authorList>
    </citation>
    <scope>NUCLEOTIDE SEQUENCE [LARGE SCALE GENOMIC DNA]</scope>
    <source>
        <strain evidence="3 4">DSM 22185</strain>
    </source>
</reference>
<evidence type="ECO:0000256" key="1">
    <source>
        <dbReference type="SAM" id="MobiDB-lite"/>
    </source>
</evidence>
<gene>
    <name evidence="3" type="ORF">BKA02_000054</name>
</gene>
<dbReference type="AlphaFoldDB" id="A0A7Y9ESK2"/>
<comment type="caution">
    <text evidence="3">The sequence shown here is derived from an EMBL/GenBank/DDBJ whole genome shotgun (WGS) entry which is preliminary data.</text>
</comment>
<keyword evidence="3" id="KW-0808">Transferase</keyword>
<evidence type="ECO:0000259" key="2">
    <source>
        <dbReference type="Pfam" id="PF01636"/>
    </source>
</evidence>
<keyword evidence="4" id="KW-1185">Reference proteome</keyword>
<feature type="domain" description="Aminoglycoside phosphotransferase" evidence="2">
    <location>
        <begin position="40"/>
        <end position="265"/>
    </location>
</feature>
<sequence length="460" mass="47226">MARSPFTLAAAVTAAVPGAEVVGARALTSSGDGRFDSAVATLADGRELVIRVAGDDETASELSAESLALRALTAGAREMLPFEVPEALGAAVLGLRGGEPSGQSEPRALVTTLVPGFLVEAADIPAGRGVATAAGAAIAAIHALPASVVRAAGLPERSPAQVREEIRALVDRAATTGRVSARLTVRWREAVASDDLWRFESTVTLGGAQASSFLYVDDPQRGPEVSGLIGWYGLCIGDPAVDLAWLASAPDAADDVHAAYSAAALRSPDTALPTRSRLLAELEFARWLLHGADTRQSDVVDDAAQLLDALADSLDDDLVSRRPRSTGVDEAMTALQSVPAAATGEIDTSMQTDAYDPRSFAGLGVGDAGDAESEDTAVFGPRSTVDDGAESESALGDAEAWEDPDATGPIDLPRPGSDGAPDEPSTTAPAGGEHDHAADAEEAQRAARAAFQRWSSSSSE</sequence>
<dbReference type="EMBL" id="JACCBH010000001">
    <property type="protein sequence ID" value="NYD52999.1"/>
    <property type="molecule type" value="Genomic_DNA"/>
</dbReference>
<evidence type="ECO:0000313" key="4">
    <source>
        <dbReference type="Proteomes" id="UP000552045"/>
    </source>
</evidence>
<feature type="region of interest" description="Disordered" evidence="1">
    <location>
        <begin position="348"/>
        <end position="460"/>
    </location>
</feature>
<dbReference type="Pfam" id="PF01636">
    <property type="entry name" value="APH"/>
    <property type="match status" value="1"/>
</dbReference>
<proteinExistence type="predicted"/>
<dbReference type="GO" id="GO:0016301">
    <property type="term" value="F:kinase activity"/>
    <property type="evidence" value="ECO:0007669"/>
    <property type="project" value="UniProtKB-KW"/>
</dbReference>
<organism evidence="3 4">
    <name type="scientific">Microbacterium pseudoresistens</name>
    <dbReference type="NCBI Taxonomy" id="640634"/>
    <lineage>
        <taxon>Bacteria</taxon>
        <taxon>Bacillati</taxon>
        <taxon>Actinomycetota</taxon>
        <taxon>Actinomycetes</taxon>
        <taxon>Micrococcales</taxon>
        <taxon>Microbacteriaceae</taxon>
        <taxon>Microbacterium</taxon>
    </lineage>
</organism>
<protein>
    <submittedName>
        <fullName evidence="3">Aminoglycoside phosphotransferase (APT) family kinase protein</fullName>
    </submittedName>
</protein>
<dbReference type="InterPro" id="IPR002575">
    <property type="entry name" value="Aminoglycoside_PTrfase"/>
</dbReference>
<dbReference type="InterPro" id="IPR011009">
    <property type="entry name" value="Kinase-like_dom_sf"/>
</dbReference>
<feature type="compositionally biased region" description="Basic and acidic residues" evidence="1">
    <location>
        <begin position="432"/>
        <end position="445"/>
    </location>
</feature>
<dbReference type="RefSeq" id="WP_179430191.1">
    <property type="nucleotide sequence ID" value="NZ_BAABLC010000003.1"/>
</dbReference>
<dbReference type="Proteomes" id="UP000552045">
    <property type="component" value="Unassembled WGS sequence"/>
</dbReference>